<dbReference type="AlphaFoldDB" id="A0A3N3S9U3"/>
<comment type="similarity">
    <text evidence="2">Belongs to the PsiE family.</text>
</comment>
<comment type="caution">
    <text evidence="9">The sequence shown here is derived from an EMBL/GenBank/DDBJ whole genome shotgun (WGS) entry which is preliminary data.</text>
</comment>
<protein>
    <recommendedName>
        <fullName evidence="3">Protein PsiE</fullName>
    </recommendedName>
</protein>
<sequence>YIQEGHHIPIRYLILICLTAILRQLMVAHGDGLQTLLLSLSILLLVVVLFILGLNGSKFYTLGKAKVEEDHEQDFHH</sequence>
<evidence type="ECO:0000256" key="2">
    <source>
        <dbReference type="ARBA" id="ARBA00005632"/>
    </source>
</evidence>
<feature type="transmembrane region" description="Helical" evidence="8">
    <location>
        <begin position="12"/>
        <end position="30"/>
    </location>
</feature>
<gene>
    <name evidence="9" type="ORF">EGW70_05075</name>
</gene>
<evidence type="ECO:0000256" key="7">
    <source>
        <dbReference type="ARBA" id="ARBA00023136"/>
    </source>
</evidence>
<keyword evidence="6 8" id="KW-1133">Transmembrane helix</keyword>
<evidence type="ECO:0000256" key="6">
    <source>
        <dbReference type="ARBA" id="ARBA00022989"/>
    </source>
</evidence>
<evidence type="ECO:0000256" key="5">
    <source>
        <dbReference type="ARBA" id="ARBA00022692"/>
    </source>
</evidence>
<name>A0A3N3S9U3_ENTFL</name>
<evidence type="ECO:0000256" key="3">
    <source>
        <dbReference type="ARBA" id="ARBA00021903"/>
    </source>
</evidence>
<proteinExistence type="inferred from homology"/>
<evidence type="ECO:0000256" key="4">
    <source>
        <dbReference type="ARBA" id="ARBA00022475"/>
    </source>
</evidence>
<dbReference type="Proteomes" id="UP000275941">
    <property type="component" value="Unassembled WGS sequence"/>
</dbReference>
<keyword evidence="4" id="KW-1003">Cell membrane</keyword>
<evidence type="ECO:0000313" key="10">
    <source>
        <dbReference type="Proteomes" id="UP000275941"/>
    </source>
</evidence>
<dbReference type="PANTHER" id="PTHR37819">
    <property type="entry name" value="PROTEIN PSIE"/>
    <property type="match status" value="1"/>
</dbReference>
<evidence type="ECO:0000313" key="9">
    <source>
        <dbReference type="EMBL" id="ROY51707.1"/>
    </source>
</evidence>
<keyword evidence="7 8" id="KW-0472">Membrane</keyword>
<dbReference type="InterPro" id="IPR020948">
    <property type="entry name" value="P_starv_induced_PsiE-like"/>
</dbReference>
<dbReference type="Pfam" id="PF06146">
    <property type="entry name" value="PsiE"/>
    <property type="match status" value="1"/>
</dbReference>
<evidence type="ECO:0000256" key="8">
    <source>
        <dbReference type="SAM" id="Phobius"/>
    </source>
</evidence>
<organism evidence="9 10">
    <name type="scientific">Enterococcus faecalis</name>
    <name type="common">Streptococcus faecalis</name>
    <dbReference type="NCBI Taxonomy" id="1351"/>
    <lineage>
        <taxon>Bacteria</taxon>
        <taxon>Bacillati</taxon>
        <taxon>Bacillota</taxon>
        <taxon>Bacilli</taxon>
        <taxon>Lactobacillales</taxon>
        <taxon>Enterococcaceae</taxon>
        <taxon>Enterococcus</taxon>
    </lineage>
</organism>
<comment type="subcellular location">
    <subcellularLocation>
        <location evidence="1">Cell inner membrane</location>
        <topology evidence="1">Multi-pass membrane protein</topology>
    </subcellularLocation>
</comment>
<reference evidence="9 10" key="1">
    <citation type="submission" date="2018-10" db="EMBL/GenBank/DDBJ databases">
        <title>Genotypes and phenotypes of Enterococci isolated from broiler chickens.</title>
        <authorList>
            <person name="Muhammad A.R."/>
            <person name="Diarra M.S."/>
        </authorList>
    </citation>
    <scope>NUCLEOTIDE SEQUENCE [LARGE SCALE GENOMIC DNA]</scope>
    <source>
        <strain evidence="9 10">P7 C A21</strain>
    </source>
</reference>
<feature type="transmembrane region" description="Helical" evidence="8">
    <location>
        <begin position="36"/>
        <end position="54"/>
    </location>
</feature>
<feature type="non-terminal residue" evidence="9">
    <location>
        <position position="1"/>
    </location>
</feature>
<dbReference type="GO" id="GO:0005886">
    <property type="term" value="C:plasma membrane"/>
    <property type="evidence" value="ECO:0007669"/>
    <property type="project" value="UniProtKB-SubCell"/>
</dbReference>
<accession>A0A3N3S9U3</accession>
<dbReference type="PANTHER" id="PTHR37819:SF1">
    <property type="entry name" value="PROTEIN PSIE"/>
    <property type="match status" value="1"/>
</dbReference>
<keyword evidence="5 8" id="KW-0812">Transmembrane</keyword>
<dbReference type="GO" id="GO:0016036">
    <property type="term" value="P:cellular response to phosphate starvation"/>
    <property type="evidence" value="ECO:0007669"/>
    <property type="project" value="InterPro"/>
</dbReference>
<dbReference type="EMBL" id="RKOR01000010">
    <property type="protein sequence ID" value="ROY51707.1"/>
    <property type="molecule type" value="Genomic_DNA"/>
</dbReference>
<dbReference type="InterPro" id="IPR009315">
    <property type="entry name" value="P_starv_induced_PsiE"/>
</dbReference>
<evidence type="ECO:0000256" key="1">
    <source>
        <dbReference type="ARBA" id="ARBA00004429"/>
    </source>
</evidence>